<proteinExistence type="predicted"/>
<sequence>MAQVLTDFDTVYEILLRKPLRDQSGFVYQLSTVVELELKNPSTPNCMFAKWKLLIDVYIHGFEHLKFLLNNSSPFISIWTLHCFKVICRWNFEILSETDCRVFHETMGDVLWRRSEVAAKLNKRLELRACEARRTEWELQEEELQEE</sequence>
<gene>
    <name evidence="1" type="ORF">JR316_0009691</name>
</gene>
<name>A0ACB8GP00_PSICU</name>
<evidence type="ECO:0000313" key="2">
    <source>
        <dbReference type="Proteomes" id="UP000664032"/>
    </source>
</evidence>
<organism evidence="1 2">
    <name type="scientific">Psilocybe cubensis</name>
    <name type="common">Psychedelic mushroom</name>
    <name type="synonym">Stropharia cubensis</name>
    <dbReference type="NCBI Taxonomy" id="181762"/>
    <lineage>
        <taxon>Eukaryota</taxon>
        <taxon>Fungi</taxon>
        <taxon>Dikarya</taxon>
        <taxon>Basidiomycota</taxon>
        <taxon>Agaricomycotina</taxon>
        <taxon>Agaricomycetes</taxon>
        <taxon>Agaricomycetidae</taxon>
        <taxon>Agaricales</taxon>
        <taxon>Agaricineae</taxon>
        <taxon>Strophariaceae</taxon>
        <taxon>Psilocybe</taxon>
    </lineage>
</organism>
<evidence type="ECO:0000313" key="1">
    <source>
        <dbReference type="EMBL" id="KAH9477475.1"/>
    </source>
</evidence>
<reference evidence="1" key="1">
    <citation type="submission" date="2021-10" db="EMBL/GenBank/DDBJ databases">
        <title>Psilocybe cubensis genome.</title>
        <authorList>
            <person name="Mckernan K.J."/>
            <person name="Crawford S."/>
            <person name="Trippe A."/>
            <person name="Kane L.T."/>
            <person name="Mclaughlin S."/>
        </authorList>
    </citation>
    <scope>NUCLEOTIDE SEQUENCE</scope>
    <source>
        <strain evidence="1">MGC-MH-2018</strain>
    </source>
</reference>
<dbReference type="EMBL" id="JAFIQS020000009">
    <property type="protein sequence ID" value="KAH9477475.1"/>
    <property type="molecule type" value="Genomic_DNA"/>
</dbReference>
<comment type="caution">
    <text evidence="1">The sequence shown here is derived from an EMBL/GenBank/DDBJ whole genome shotgun (WGS) entry which is preliminary data.</text>
</comment>
<protein>
    <submittedName>
        <fullName evidence="1">Uncharacterized protein</fullName>
    </submittedName>
</protein>
<keyword evidence="2" id="KW-1185">Reference proteome</keyword>
<accession>A0ACB8GP00</accession>
<dbReference type="Proteomes" id="UP000664032">
    <property type="component" value="Unassembled WGS sequence"/>
</dbReference>